<comment type="subcellular location">
    <subcellularLocation>
        <location evidence="2">Mitochondrion</location>
    </subcellularLocation>
</comment>
<keyword evidence="9" id="KW-0342">GTP-binding</keyword>
<dbReference type="InterPro" id="IPR004520">
    <property type="entry name" value="GTPase_MnmE"/>
</dbReference>
<dbReference type="SUPFAM" id="SSF116878">
    <property type="entry name" value="TrmE connector domain"/>
    <property type="match status" value="1"/>
</dbReference>
<keyword evidence="8" id="KW-0496">Mitochondrion</keyword>
<protein>
    <recommendedName>
        <fullName evidence="12">5-taurinomethyluridine-[tRNA] synthase subunit GTPB3, mitochondrial</fullName>
    </recommendedName>
    <alternativeName>
        <fullName evidence="14">GTP-binding protein 3</fullName>
    </alternativeName>
    <alternativeName>
        <fullName evidence="13">tRNA modification GTPase GTPBP3, mitochondrial</fullName>
    </alternativeName>
</protein>
<dbReference type="GO" id="GO:0002098">
    <property type="term" value="P:tRNA wobble uridine modification"/>
    <property type="evidence" value="ECO:0007669"/>
    <property type="project" value="TreeGrafter"/>
</dbReference>
<dbReference type="InterPro" id="IPR031168">
    <property type="entry name" value="G_TrmE"/>
</dbReference>
<evidence type="ECO:0000256" key="6">
    <source>
        <dbReference type="ARBA" id="ARBA00022801"/>
    </source>
</evidence>
<evidence type="ECO:0000256" key="3">
    <source>
        <dbReference type="ARBA" id="ARBA00011043"/>
    </source>
</evidence>
<dbReference type="FunFam" id="3.30.1360.120:FF:000007">
    <property type="entry name" value="tRNA modification GTPase GTPBP3, mitochondrial"/>
    <property type="match status" value="1"/>
</dbReference>
<dbReference type="FunFam" id="3.40.50.300:FF:000924">
    <property type="entry name" value="tRNA modification GTPase GTPBP3, mitochondrial"/>
    <property type="match status" value="1"/>
</dbReference>
<dbReference type="NCBIfam" id="TIGR00231">
    <property type="entry name" value="small_GTP"/>
    <property type="match status" value="1"/>
</dbReference>
<dbReference type="InterPro" id="IPR005225">
    <property type="entry name" value="Small_GTP-bd"/>
</dbReference>
<evidence type="ECO:0000259" key="15">
    <source>
        <dbReference type="PROSITE" id="PS51709"/>
    </source>
</evidence>
<evidence type="ECO:0000256" key="2">
    <source>
        <dbReference type="ARBA" id="ARBA00004173"/>
    </source>
</evidence>
<dbReference type="Pfam" id="PF12631">
    <property type="entry name" value="MnmE_helical"/>
    <property type="match status" value="1"/>
</dbReference>
<dbReference type="InterPro" id="IPR006073">
    <property type="entry name" value="GTP-bd"/>
</dbReference>
<dbReference type="PANTHER" id="PTHR42714:SF2">
    <property type="entry name" value="TRNA MODIFICATION GTPASE GTPBP3, MITOCHONDRIAL"/>
    <property type="match status" value="1"/>
</dbReference>
<keyword evidence="4" id="KW-0819">tRNA processing</keyword>
<comment type="catalytic activity">
    <reaction evidence="10">
        <text>GTP + H2O = GDP + phosphate + H(+)</text>
        <dbReference type="Rhea" id="RHEA:19669"/>
        <dbReference type="ChEBI" id="CHEBI:15377"/>
        <dbReference type="ChEBI" id="CHEBI:15378"/>
        <dbReference type="ChEBI" id="CHEBI:37565"/>
        <dbReference type="ChEBI" id="CHEBI:43474"/>
        <dbReference type="ChEBI" id="CHEBI:58189"/>
    </reaction>
    <physiologicalReaction direction="left-to-right" evidence="10">
        <dbReference type="Rhea" id="RHEA:19670"/>
    </physiologicalReaction>
</comment>
<proteinExistence type="inferred from homology"/>
<dbReference type="InterPro" id="IPR025867">
    <property type="entry name" value="MnmE_helical"/>
</dbReference>
<keyword evidence="7" id="KW-0809">Transit peptide</keyword>
<reference evidence="16" key="1">
    <citation type="journal article" date="2022" name="bioRxiv">
        <title>Sequencing and chromosome-scale assembly of the giantPleurodeles waltlgenome.</title>
        <authorList>
            <person name="Brown T."/>
            <person name="Elewa A."/>
            <person name="Iarovenko S."/>
            <person name="Subramanian E."/>
            <person name="Araus A.J."/>
            <person name="Petzold A."/>
            <person name="Susuki M."/>
            <person name="Suzuki K.-i.T."/>
            <person name="Hayashi T."/>
            <person name="Toyoda A."/>
            <person name="Oliveira C."/>
            <person name="Osipova E."/>
            <person name="Leigh N.D."/>
            <person name="Simon A."/>
            <person name="Yun M.H."/>
        </authorList>
    </citation>
    <scope>NUCLEOTIDE SEQUENCE</scope>
    <source>
        <strain evidence="16">20211129_DDA</strain>
        <tissue evidence="16">Liver</tissue>
    </source>
</reference>
<sequence length="636" mass="69134">MNGHNSRLLNASRCWFYIRVASHVVKCSSALKEARPIYLRSLPFQSPAIGSLLRWRPPCLGRTAFLPSWRLWLAEVSGTARAGRLLLMLAAPWCVGGRRACLGGNKAWVYVSSRQLRHRALPGCGWQMWPLVLHGLCLGARRGPVLSRFLRRPFCVDSLRSTIFALSSGHGKCGVAVIRTSGPASGTALLGLTGRRKLPRPRSASLGLLSHPSSAEPLDRGLVLWFPGPRSFTGEDCCEFHVHGGAAVVSGVLEALGGMPGLRPAEAGEFTKRAFLNGKLDLTEVEGLGDLIHAETEAQRRQALRQMAGDLGHLYRRWSDQLLKALAYIEAYIDFSEEDSVEDGVLSQVDLAVRSLQAEIAAHLQDSRRGERLRSGVQVVIAGATNAGKSSLLNVICQKPAAIVSPIAGTTRDVVETALNVGGYPVILSDTAGLRVTQDLIEQEGVRRARGRLEEADLILAMIDATEIPTGHVSGGPFLERCLEDILPSPPQQSPESRDPPGTPCILVLNKMDLLGATAPDTIREMCSKRNLPPVCPLSCQTGEGLESFLHLLKGKLEEMCGNPLVGSPSLTQTRHRHHLGSCLECLSQYHSYRHLDLVLTAEELRIALRHIGKITGKVGAEDILDVIFRDFCIGK</sequence>
<dbReference type="Pfam" id="PF01926">
    <property type="entry name" value="MMR_HSR1"/>
    <property type="match status" value="1"/>
</dbReference>
<evidence type="ECO:0000256" key="11">
    <source>
        <dbReference type="ARBA" id="ARBA00059757"/>
    </source>
</evidence>
<dbReference type="Proteomes" id="UP001066276">
    <property type="component" value="Chromosome 12"/>
</dbReference>
<dbReference type="GO" id="GO:0005739">
    <property type="term" value="C:mitochondrion"/>
    <property type="evidence" value="ECO:0007669"/>
    <property type="project" value="UniProtKB-SubCell"/>
</dbReference>
<evidence type="ECO:0000256" key="7">
    <source>
        <dbReference type="ARBA" id="ARBA00022946"/>
    </source>
</evidence>
<dbReference type="GO" id="GO:0070900">
    <property type="term" value="P:mitochondrial tRNA modification"/>
    <property type="evidence" value="ECO:0007669"/>
    <property type="project" value="UniProtKB-ARBA"/>
</dbReference>
<comment type="function">
    <text evidence="11">GTPase component of the GTPBP3-MTO1 complex that catalyzes the 5-taurinomethyluridine (taum(5)U) modification at the 34th wobble position (U34) of mitochondrial tRNAs (mt-tRNAs), which plays a role in mt-tRNA decoding and mitochondrial translation. Taum(5)U formation on mammalian mt-tRNA requires the presence of both GTPBP3-mediated GTPase activity and MTO1 catalytic activity.</text>
</comment>
<dbReference type="EMBL" id="JANPWB010000016">
    <property type="protein sequence ID" value="KAJ1085769.1"/>
    <property type="molecule type" value="Genomic_DNA"/>
</dbReference>
<comment type="caution">
    <text evidence="16">The sequence shown here is derived from an EMBL/GenBank/DDBJ whole genome shotgun (WGS) entry which is preliminary data.</text>
</comment>
<dbReference type="Gene3D" id="1.20.120.430">
    <property type="entry name" value="tRNA modification GTPase MnmE domain 2"/>
    <property type="match status" value="1"/>
</dbReference>
<evidence type="ECO:0000256" key="5">
    <source>
        <dbReference type="ARBA" id="ARBA00022741"/>
    </source>
</evidence>
<dbReference type="Pfam" id="PF10396">
    <property type="entry name" value="TrmE_N"/>
    <property type="match status" value="1"/>
</dbReference>
<dbReference type="GO" id="GO:0030488">
    <property type="term" value="P:tRNA methylation"/>
    <property type="evidence" value="ECO:0007669"/>
    <property type="project" value="TreeGrafter"/>
</dbReference>
<evidence type="ECO:0000313" key="17">
    <source>
        <dbReference type="Proteomes" id="UP001066276"/>
    </source>
</evidence>
<dbReference type="Gene3D" id="3.30.1360.120">
    <property type="entry name" value="Probable tRNA modification gtpase trme, domain 1"/>
    <property type="match status" value="1"/>
</dbReference>
<dbReference type="GO" id="GO:0005525">
    <property type="term" value="F:GTP binding"/>
    <property type="evidence" value="ECO:0007669"/>
    <property type="project" value="UniProtKB-KW"/>
</dbReference>
<name>A0AAV7L5E3_PLEWA</name>
<accession>A0AAV7L5E3</accession>
<dbReference type="CDD" id="cd04164">
    <property type="entry name" value="trmE"/>
    <property type="match status" value="1"/>
</dbReference>
<dbReference type="PANTHER" id="PTHR42714">
    <property type="entry name" value="TRNA MODIFICATION GTPASE GTPBP3"/>
    <property type="match status" value="1"/>
</dbReference>
<evidence type="ECO:0000256" key="10">
    <source>
        <dbReference type="ARBA" id="ARBA00049117"/>
    </source>
</evidence>
<dbReference type="NCBIfam" id="NF003661">
    <property type="entry name" value="PRK05291.1-3"/>
    <property type="match status" value="1"/>
</dbReference>
<comment type="cofactor">
    <cofactor evidence="1">
        <name>K(+)</name>
        <dbReference type="ChEBI" id="CHEBI:29103"/>
    </cofactor>
</comment>
<dbReference type="InterPro" id="IPR027368">
    <property type="entry name" value="MnmE_dom2"/>
</dbReference>
<dbReference type="SUPFAM" id="SSF52540">
    <property type="entry name" value="P-loop containing nucleoside triphosphate hydrolases"/>
    <property type="match status" value="1"/>
</dbReference>
<keyword evidence="6" id="KW-0378">Hydrolase</keyword>
<organism evidence="16 17">
    <name type="scientific">Pleurodeles waltl</name>
    <name type="common">Iberian ribbed newt</name>
    <dbReference type="NCBI Taxonomy" id="8319"/>
    <lineage>
        <taxon>Eukaryota</taxon>
        <taxon>Metazoa</taxon>
        <taxon>Chordata</taxon>
        <taxon>Craniata</taxon>
        <taxon>Vertebrata</taxon>
        <taxon>Euteleostomi</taxon>
        <taxon>Amphibia</taxon>
        <taxon>Batrachia</taxon>
        <taxon>Caudata</taxon>
        <taxon>Salamandroidea</taxon>
        <taxon>Salamandridae</taxon>
        <taxon>Pleurodelinae</taxon>
        <taxon>Pleurodeles</taxon>
    </lineage>
</organism>
<evidence type="ECO:0000256" key="4">
    <source>
        <dbReference type="ARBA" id="ARBA00022694"/>
    </source>
</evidence>
<evidence type="ECO:0000256" key="1">
    <source>
        <dbReference type="ARBA" id="ARBA00001958"/>
    </source>
</evidence>
<evidence type="ECO:0000256" key="8">
    <source>
        <dbReference type="ARBA" id="ARBA00023128"/>
    </source>
</evidence>
<comment type="similarity">
    <text evidence="3">Belongs to the TRAFAC class TrmE-Era-EngA-EngB-Septin-like GTPase superfamily. TrmE GTPase family.</text>
</comment>
<keyword evidence="5" id="KW-0547">Nucleotide-binding</keyword>
<evidence type="ECO:0000256" key="12">
    <source>
        <dbReference type="ARBA" id="ARBA00069806"/>
    </source>
</evidence>
<evidence type="ECO:0000256" key="13">
    <source>
        <dbReference type="ARBA" id="ARBA00077869"/>
    </source>
</evidence>
<dbReference type="HAMAP" id="MF_00379">
    <property type="entry name" value="GTPase_MnmE"/>
    <property type="match status" value="1"/>
</dbReference>
<dbReference type="CDD" id="cd14858">
    <property type="entry name" value="TrmE_N"/>
    <property type="match status" value="1"/>
</dbReference>
<evidence type="ECO:0000256" key="9">
    <source>
        <dbReference type="ARBA" id="ARBA00023134"/>
    </source>
</evidence>
<dbReference type="GO" id="GO:0003924">
    <property type="term" value="F:GTPase activity"/>
    <property type="evidence" value="ECO:0007669"/>
    <property type="project" value="InterPro"/>
</dbReference>
<dbReference type="AlphaFoldDB" id="A0AAV7L5E3"/>
<dbReference type="Gene3D" id="3.40.50.300">
    <property type="entry name" value="P-loop containing nucleotide triphosphate hydrolases"/>
    <property type="match status" value="1"/>
</dbReference>
<dbReference type="InterPro" id="IPR018948">
    <property type="entry name" value="GTP-bd_TrmE_N"/>
</dbReference>
<evidence type="ECO:0000313" key="16">
    <source>
        <dbReference type="EMBL" id="KAJ1085769.1"/>
    </source>
</evidence>
<dbReference type="InterPro" id="IPR027417">
    <property type="entry name" value="P-loop_NTPase"/>
</dbReference>
<gene>
    <name evidence="16" type="ORF">NDU88_005894</name>
</gene>
<dbReference type="InterPro" id="IPR027266">
    <property type="entry name" value="TrmE/GcvT-like"/>
</dbReference>
<dbReference type="PROSITE" id="PS51709">
    <property type="entry name" value="G_TRME"/>
    <property type="match status" value="1"/>
</dbReference>
<evidence type="ECO:0000256" key="14">
    <source>
        <dbReference type="ARBA" id="ARBA00081428"/>
    </source>
</evidence>
<feature type="domain" description="TrmE-type G" evidence="15">
    <location>
        <begin position="376"/>
        <end position="562"/>
    </location>
</feature>
<keyword evidence="17" id="KW-1185">Reference proteome</keyword>